<gene>
    <name evidence="1" type="ORF">QOZ98_000063</name>
</gene>
<reference evidence="1 2" key="1">
    <citation type="submission" date="2023-07" db="EMBL/GenBank/DDBJ databases">
        <title>Genomic Encyclopedia of Type Strains, Phase IV (KMG-IV): sequencing the most valuable type-strain genomes for metagenomic binning, comparative biology and taxonomic classification.</title>
        <authorList>
            <person name="Goeker M."/>
        </authorList>
    </citation>
    <scope>NUCLEOTIDE SEQUENCE [LARGE SCALE GENOMIC DNA]</scope>
    <source>
        <strain evidence="1 2">DSM 16419</strain>
    </source>
</reference>
<dbReference type="EMBL" id="JAUSWB010000001">
    <property type="protein sequence ID" value="MDQ0427238.1"/>
    <property type="molecule type" value="Genomic_DNA"/>
</dbReference>
<comment type="caution">
    <text evidence="1">The sequence shown here is derived from an EMBL/GenBank/DDBJ whole genome shotgun (WGS) entry which is preliminary data.</text>
</comment>
<keyword evidence="2" id="KW-1185">Reference proteome</keyword>
<accession>A0ABU0GQ93</accession>
<proteinExistence type="predicted"/>
<sequence length="38" mass="4434">MKLSIRSMFSILFTEYISYLTNSEVYLIDKGFLHGDSN</sequence>
<evidence type="ECO:0000313" key="2">
    <source>
        <dbReference type="Proteomes" id="UP001241988"/>
    </source>
</evidence>
<protein>
    <submittedName>
        <fullName evidence="1">Uncharacterized protein</fullName>
    </submittedName>
</protein>
<name>A0ABU0GQ93_9BACL</name>
<dbReference type="Proteomes" id="UP001241988">
    <property type="component" value="Unassembled WGS sequence"/>
</dbReference>
<organism evidence="1 2">
    <name type="scientific">Planomicrobium stackebrandtii</name>
    <dbReference type="NCBI Taxonomy" id="253160"/>
    <lineage>
        <taxon>Bacteria</taxon>
        <taxon>Bacillati</taxon>
        <taxon>Bacillota</taxon>
        <taxon>Bacilli</taxon>
        <taxon>Bacillales</taxon>
        <taxon>Caryophanaceae</taxon>
        <taxon>Planomicrobium</taxon>
    </lineage>
</organism>
<evidence type="ECO:0000313" key="1">
    <source>
        <dbReference type="EMBL" id="MDQ0427238.1"/>
    </source>
</evidence>